<gene>
    <name evidence="1" type="ORF">CLV84_1279</name>
</gene>
<accession>A0A2S6I9Y9</accession>
<comment type="caution">
    <text evidence="1">The sequence shown here is derived from an EMBL/GenBank/DDBJ whole genome shotgun (WGS) entry which is preliminary data.</text>
</comment>
<dbReference type="EMBL" id="PTJC01000005">
    <property type="protein sequence ID" value="PPK88314.1"/>
    <property type="molecule type" value="Genomic_DNA"/>
</dbReference>
<name>A0A2S6I9Y9_9BACT</name>
<sequence>MSERSYYVITLKSKMRFVAALGEGATEIPDMVRLAPVLLDRQLLIHPSAIEAMAPCTEQEARKSAKSLNGKSMFHRYFGEVPIRMKM</sequence>
<dbReference type="Proteomes" id="UP000237662">
    <property type="component" value="Unassembled WGS sequence"/>
</dbReference>
<dbReference type="AlphaFoldDB" id="A0A2S6I9Y9"/>
<protein>
    <submittedName>
        <fullName evidence="1">Uncharacterized protein</fullName>
    </submittedName>
</protein>
<keyword evidence="2" id="KW-1185">Reference proteome</keyword>
<evidence type="ECO:0000313" key="1">
    <source>
        <dbReference type="EMBL" id="PPK88314.1"/>
    </source>
</evidence>
<dbReference type="RefSeq" id="WP_104418869.1">
    <property type="nucleotide sequence ID" value="NZ_PTJC01000005.1"/>
</dbReference>
<reference evidence="1 2" key="1">
    <citation type="submission" date="2018-02" db="EMBL/GenBank/DDBJ databases">
        <title>Genomic Encyclopedia of Archaeal and Bacterial Type Strains, Phase II (KMG-II): from individual species to whole genera.</title>
        <authorList>
            <person name="Goeker M."/>
        </authorList>
    </citation>
    <scope>NUCLEOTIDE SEQUENCE [LARGE SCALE GENOMIC DNA]</scope>
    <source>
        <strain evidence="1 2">DSM 29526</strain>
    </source>
</reference>
<organism evidence="1 2">
    <name type="scientific">Neolewinella xylanilytica</name>
    <dbReference type="NCBI Taxonomy" id="1514080"/>
    <lineage>
        <taxon>Bacteria</taxon>
        <taxon>Pseudomonadati</taxon>
        <taxon>Bacteroidota</taxon>
        <taxon>Saprospiria</taxon>
        <taxon>Saprospirales</taxon>
        <taxon>Lewinellaceae</taxon>
        <taxon>Neolewinella</taxon>
    </lineage>
</organism>
<evidence type="ECO:0000313" key="2">
    <source>
        <dbReference type="Proteomes" id="UP000237662"/>
    </source>
</evidence>
<dbReference type="OrthoDB" id="9858040at2"/>
<proteinExistence type="predicted"/>